<dbReference type="AlphaFoldDB" id="A0A382T4G6"/>
<evidence type="ECO:0000259" key="1">
    <source>
        <dbReference type="Pfam" id="PF01370"/>
    </source>
</evidence>
<dbReference type="Gene3D" id="3.40.50.720">
    <property type="entry name" value="NAD(P)-binding Rossmann-like Domain"/>
    <property type="match status" value="1"/>
</dbReference>
<protein>
    <recommendedName>
        <fullName evidence="1">NAD-dependent epimerase/dehydratase domain-containing protein</fullName>
    </recommendedName>
</protein>
<sequence>MNESSKILLTGATGLLGREVTKLLCDSSELHLLMRGKNSVPAGSDAICHQLDLSEDWKVDSLPGKIDAIIHLAQSEHFREFPSKATDIFRVNVESTARLLDYAYRAGARHFVYASSGGVYGYGNQAFKENAPVVDSGKLGYYLSSKYSSELLVQQYSSLMQVTIL</sequence>
<reference evidence="2" key="1">
    <citation type="submission" date="2018-05" db="EMBL/GenBank/DDBJ databases">
        <authorList>
            <person name="Lanie J.A."/>
            <person name="Ng W.-L."/>
            <person name="Kazmierczak K.M."/>
            <person name="Andrzejewski T.M."/>
            <person name="Davidsen T.M."/>
            <person name="Wayne K.J."/>
            <person name="Tettelin H."/>
            <person name="Glass J.I."/>
            <person name="Rusch D."/>
            <person name="Podicherti R."/>
            <person name="Tsui H.-C.T."/>
            <person name="Winkler M.E."/>
        </authorList>
    </citation>
    <scope>NUCLEOTIDE SEQUENCE</scope>
</reference>
<name>A0A382T4G6_9ZZZZ</name>
<dbReference type="PANTHER" id="PTHR43245">
    <property type="entry name" value="BIFUNCTIONAL POLYMYXIN RESISTANCE PROTEIN ARNA"/>
    <property type="match status" value="1"/>
</dbReference>
<dbReference type="PANTHER" id="PTHR43245:SF55">
    <property type="entry name" value="NAD(P)-BINDING DOMAIN-CONTAINING PROTEIN"/>
    <property type="match status" value="1"/>
</dbReference>
<dbReference type="Pfam" id="PF01370">
    <property type="entry name" value="Epimerase"/>
    <property type="match status" value="1"/>
</dbReference>
<gene>
    <name evidence="2" type="ORF">METZ01_LOCUS369914</name>
</gene>
<dbReference type="InterPro" id="IPR036291">
    <property type="entry name" value="NAD(P)-bd_dom_sf"/>
</dbReference>
<proteinExistence type="predicted"/>
<organism evidence="2">
    <name type="scientific">marine metagenome</name>
    <dbReference type="NCBI Taxonomy" id="408172"/>
    <lineage>
        <taxon>unclassified sequences</taxon>
        <taxon>metagenomes</taxon>
        <taxon>ecological metagenomes</taxon>
    </lineage>
</organism>
<dbReference type="SUPFAM" id="SSF51735">
    <property type="entry name" value="NAD(P)-binding Rossmann-fold domains"/>
    <property type="match status" value="1"/>
</dbReference>
<dbReference type="InterPro" id="IPR001509">
    <property type="entry name" value="Epimerase_deHydtase"/>
</dbReference>
<evidence type="ECO:0000313" key="2">
    <source>
        <dbReference type="EMBL" id="SVD17060.1"/>
    </source>
</evidence>
<feature type="non-terminal residue" evidence="2">
    <location>
        <position position="165"/>
    </location>
</feature>
<dbReference type="EMBL" id="UINC01133871">
    <property type="protein sequence ID" value="SVD17060.1"/>
    <property type="molecule type" value="Genomic_DNA"/>
</dbReference>
<feature type="domain" description="NAD-dependent epimerase/dehydratase" evidence="1">
    <location>
        <begin position="7"/>
        <end position="160"/>
    </location>
</feature>
<feature type="non-terminal residue" evidence="2">
    <location>
        <position position="1"/>
    </location>
</feature>
<dbReference type="InterPro" id="IPR050177">
    <property type="entry name" value="Lipid_A_modif_metabolic_enz"/>
</dbReference>
<accession>A0A382T4G6</accession>